<evidence type="ECO:0000256" key="6">
    <source>
        <dbReference type="ARBA" id="ARBA00023136"/>
    </source>
</evidence>
<dbReference type="Pfam" id="PF02743">
    <property type="entry name" value="dCache_1"/>
    <property type="match status" value="1"/>
</dbReference>
<feature type="transmembrane region" description="Helical" evidence="11">
    <location>
        <begin position="20"/>
        <end position="40"/>
    </location>
</feature>
<evidence type="ECO:0000313" key="14">
    <source>
        <dbReference type="EMBL" id="MBC2397010.1"/>
    </source>
</evidence>
<dbReference type="RefSeq" id="WP_173680523.1">
    <property type="nucleotide sequence ID" value="NZ_JAAZWO010000004.1"/>
</dbReference>
<dbReference type="InterPro" id="IPR004089">
    <property type="entry name" value="MCPsignal_dom"/>
</dbReference>
<gene>
    <name evidence="14" type="ORF">HGG79_04335</name>
</gene>
<dbReference type="InterPro" id="IPR033479">
    <property type="entry name" value="dCache_1"/>
</dbReference>
<dbReference type="Gene3D" id="3.30.450.20">
    <property type="entry name" value="PAS domain"/>
    <property type="match status" value="1"/>
</dbReference>
<dbReference type="Proteomes" id="UP000563151">
    <property type="component" value="Unassembled WGS sequence"/>
</dbReference>
<evidence type="ECO:0000256" key="9">
    <source>
        <dbReference type="PROSITE-ProRule" id="PRU00284"/>
    </source>
</evidence>
<evidence type="ECO:0000259" key="13">
    <source>
        <dbReference type="PROSITE" id="PS50885"/>
    </source>
</evidence>
<dbReference type="SMART" id="SM00283">
    <property type="entry name" value="MA"/>
    <property type="match status" value="1"/>
</dbReference>
<reference evidence="14 15" key="1">
    <citation type="submission" date="2020-04" db="EMBL/GenBank/DDBJ databases">
        <title>Genomic insights into acetone-butanol-ethanol (ABE) fermentation by sequencing solventogenic clostridia strains.</title>
        <authorList>
            <person name="Brown S."/>
        </authorList>
    </citation>
    <scope>NUCLEOTIDE SEQUENCE [LARGE SCALE GENOMIC DNA]</scope>
    <source>
        <strain evidence="14 15">DJ011</strain>
    </source>
</reference>
<evidence type="ECO:0000256" key="2">
    <source>
        <dbReference type="ARBA" id="ARBA00022475"/>
    </source>
</evidence>
<dbReference type="InterPro" id="IPR003660">
    <property type="entry name" value="HAMP_dom"/>
</dbReference>
<dbReference type="PROSITE" id="PS50111">
    <property type="entry name" value="CHEMOTAXIS_TRANSDUC_2"/>
    <property type="match status" value="1"/>
</dbReference>
<feature type="transmembrane region" description="Helical" evidence="11">
    <location>
        <begin position="296"/>
        <end position="316"/>
    </location>
</feature>
<dbReference type="GO" id="GO:0005886">
    <property type="term" value="C:plasma membrane"/>
    <property type="evidence" value="ECO:0007669"/>
    <property type="project" value="UniProtKB-SubCell"/>
</dbReference>
<dbReference type="CDD" id="cd18773">
    <property type="entry name" value="PDC1_HK_sensor"/>
    <property type="match status" value="1"/>
</dbReference>
<dbReference type="AlphaFoldDB" id="A0A923EAT1"/>
<dbReference type="PROSITE" id="PS50885">
    <property type="entry name" value="HAMP"/>
    <property type="match status" value="1"/>
</dbReference>
<evidence type="ECO:0000256" key="1">
    <source>
        <dbReference type="ARBA" id="ARBA00004651"/>
    </source>
</evidence>
<evidence type="ECO:0000256" key="7">
    <source>
        <dbReference type="ARBA" id="ARBA00023224"/>
    </source>
</evidence>
<keyword evidence="10" id="KW-0175">Coiled coil</keyword>
<evidence type="ECO:0000256" key="3">
    <source>
        <dbReference type="ARBA" id="ARBA00022500"/>
    </source>
</evidence>
<proteinExistence type="inferred from homology"/>
<sequence length="676" mass="75751">MKTKNKVIKKDNFTSFSTIIMLQILILIIVVCGFLGFIAYKSSSTALNESIKNTLERRTNDSAKFLSAKVRERTQRLNIIASWDEIKTMDLVKQRAELKEESETKLWGFERFKIVNLKGEVFNIDNNMVKRISDKYLKQIVQGQTFIIDDEFYKIKDIDVMDICVPIKDAGGNVKGALIGAIDLNYINNIVVDMKSGDEESAFVLNKEGDYIADDDISLVLNKENDIKNLEKKPELKQLVELEKKMIKGEIGFGTYIYNGVEKFMAYRPIANTNWVIGIAVCKTTLFKNIYTLRKIIVIITIIFIVIGIAVAKLISSRIKKPLSKMQEHVEKLATYDLSYKSETDSNNEFGETARSLNNACDILSKTIENVKNSTDDIMNSSSNTKEMFEEVNEQIQQVTAYTEEISASMQESSAAVEEVASMAESVKEDVKINADSAQKGLELASNVEKNAEKVNKDMYESMNRVENIYEHSKEKLEKSIQDAKVVNNISEMANSILEIAEKTNLLALNAAIEAARAGEQGRGFAVVAEEVRKLAEQSSNAVEKIQNDVKTVLKTVQELSNSSEDVLKLLGEDVLKDYRKLINISVQYKEDGISIKNITEGFAKASESILISMEQMAKGMEDIATSVTEVASSSEDIANNVSDIGKKHNIILEDAKQNEVNAKELSSIIEKFKTE</sequence>
<keyword evidence="6 11" id="KW-0472">Membrane</keyword>
<dbReference type="Pfam" id="PF00672">
    <property type="entry name" value="HAMP"/>
    <property type="match status" value="1"/>
</dbReference>
<evidence type="ECO:0000313" key="15">
    <source>
        <dbReference type="Proteomes" id="UP000563151"/>
    </source>
</evidence>
<protein>
    <submittedName>
        <fullName evidence="14">Methyl-accepting chemotaxis protein</fullName>
    </submittedName>
</protein>
<dbReference type="PANTHER" id="PTHR32089">
    <property type="entry name" value="METHYL-ACCEPTING CHEMOTAXIS PROTEIN MCPB"/>
    <property type="match status" value="1"/>
</dbReference>
<evidence type="ECO:0000256" key="10">
    <source>
        <dbReference type="SAM" id="Coils"/>
    </source>
</evidence>
<accession>A0A923EAT1</accession>
<comment type="caution">
    <text evidence="14">The sequence shown here is derived from an EMBL/GenBank/DDBJ whole genome shotgun (WGS) entry which is preliminary data.</text>
</comment>
<keyword evidence="3" id="KW-0145">Chemotaxis</keyword>
<dbReference type="SUPFAM" id="SSF58104">
    <property type="entry name" value="Methyl-accepting chemotaxis protein (MCP) signaling domain"/>
    <property type="match status" value="1"/>
</dbReference>
<evidence type="ECO:0000256" key="8">
    <source>
        <dbReference type="ARBA" id="ARBA00029447"/>
    </source>
</evidence>
<comment type="subcellular location">
    <subcellularLocation>
        <location evidence="1">Cell membrane</location>
        <topology evidence="1">Multi-pass membrane protein</topology>
    </subcellularLocation>
</comment>
<dbReference type="Pfam" id="PF00015">
    <property type="entry name" value="MCPsignal"/>
    <property type="match status" value="1"/>
</dbReference>
<feature type="domain" description="Methyl-accepting transducer" evidence="12">
    <location>
        <begin position="388"/>
        <end position="646"/>
    </location>
</feature>
<evidence type="ECO:0000259" key="12">
    <source>
        <dbReference type="PROSITE" id="PS50111"/>
    </source>
</evidence>
<dbReference type="GO" id="GO:0007165">
    <property type="term" value="P:signal transduction"/>
    <property type="evidence" value="ECO:0007669"/>
    <property type="project" value="UniProtKB-KW"/>
</dbReference>
<keyword evidence="5 11" id="KW-1133">Transmembrane helix</keyword>
<dbReference type="SMART" id="SM00304">
    <property type="entry name" value="HAMP"/>
    <property type="match status" value="1"/>
</dbReference>
<dbReference type="CDD" id="cd06225">
    <property type="entry name" value="HAMP"/>
    <property type="match status" value="1"/>
</dbReference>
<evidence type="ECO:0000256" key="4">
    <source>
        <dbReference type="ARBA" id="ARBA00022692"/>
    </source>
</evidence>
<dbReference type="Gene3D" id="1.10.287.950">
    <property type="entry name" value="Methyl-accepting chemotaxis protein"/>
    <property type="match status" value="1"/>
</dbReference>
<organism evidence="14 15">
    <name type="scientific">Clostridium tetanomorphum</name>
    <dbReference type="NCBI Taxonomy" id="1553"/>
    <lineage>
        <taxon>Bacteria</taxon>
        <taxon>Bacillati</taxon>
        <taxon>Bacillota</taxon>
        <taxon>Clostridia</taxon>
        <taxon>Eubacteriales</taxon>
        <taxon>Clostridiaceae</taxon>
        <taxon>Clostridium</taxon>
    </lineage>
</organism>
<dbReference type="PANTHER" id="PTHR32089:SF112">
    <property type="entry name" value="LYSOZYME-LIKE PROTEIN-RELATED"/>
    <property type="match status" value="1"/>
</dbReference>
<evidence type="ECO:0000256" key="5">
    <source>
        <dbReference type="ARBA" id="ARBA00022989"/>
    </source>
</evidence>
<keyword evidence="2" id="KW-1003">Cell membrane</keyword>
<dbReference type="CDD" id="cd12912">
    <property type="entry name" value="PDC2_MCP_like"/>
    <property type="match status" value="1"/>
</dbReference>
<dbReference type="Gene3D" id="6.10.340.10">
    <property type="match status" value="1"/>
</dbReference>
<comment type="similarity">
    <text evidence="8">Belongs to the methyl-accepting chemotaxis (MCP) protein family.</text>
</comment>
<feature type="coiled-coil region" evidence="10">
    <location>
        <begin position="529"/>
        <end position="563"/>
    </location>
</feature>
<dbReference type="EMBL" id="JAAZWO010000004">
    <property type="protein sequence ID" value="MBC2397010.1"/>
    <property type="molecule type" value="Genomic_DNA"/>
</dbReference>
<keyword evidence="4 11" id="KW-0812">Transmembrane</keyword>
<feature type="domain" description="HAMP" evidence="13">
    <location>
        <begin position="317"/>
        <end position="369"/>
    </location>
</feature>
<keyword evidence="7 9" id="KW-0807">Transducer</keyword>
<evidence type="ECO:0000256" key="11">
    <source>
        <dbReference type="SAM" id="Phobius"/>
    </source>
</evidence>
<name>A0A923EAT1_CLOTT</name>
<dbReference type="GO" id="GO:0006935">
    <property type="term" value="P:chemotaxis"/>
    <property type="evidence" value="ECO:0007669"/>
    <property type="project" value="UniProtKB-KW"/>
</dbReference>
<keyword evidence="15" id="KW-1185">Reference proteome</keyword>